<name>X1E2V2_9ZZZZ</name>
<dbReference type="EMBL" id="BART01029853">
    <property type="protein sequence ID" value="GAH11494.1"/>
    <property type="molecule type" value="Genomic_DNA"/>
</dbReference>
<comment type="caution">
    <text evidence="1">The sequence shown here is derived from an EMBL/GenBank/DDBJ whole genome shotgun (WGS) entry which is preliminary data.</text>
</comment>
<sequence>MPITDDLAQVVPQIQTQFGQDWVSEGLLTNPVLGALFADTGEMVEGLYDFTIIYASDAAGKYPRLEHRNAANTVNVHYTALSVAAHN</sequence>
<dbReference type="AlphaFoldDB" id="X1E2V2"/>
<gene>
    <name evidence="1" type="ORF">S01H4_52283</name>
</gene>
<reference evidence="1" key="1">
    <citation type="journal article" date="2014" name="Front. Microbiol.">
        <title>High frequency of phylogenetically diverse reductive dehalogenase-homologous genes in deep subseafloor sedimentary metagenomes.</title>
        <authorList>
            <person name="Kawai M."/>
            <person name="Futagami T."/>
            <person name="Toyoda A."/>
            <person name="Takaki Y."/>
            <person name="Nishi S."/>
            <person name="Hori S."/>
            <person name="Arai W."/>
            <person name="Tsubouchi T."/>
            <person name="Morono Y."/>
            <person name="Uchiyama I."/>
            <person name="Ito T."/>
            <person name="Fujiyama A."/>
            <person name="Inagaki F."/>
            <person name="Takami H."/>
        </authorList>
    </citation>
    <scope>NUCLEOTIDE SEQUENCE</scope>
    <source>
        <strain evidence="1">Expedition CK06-06</strain>
    </source>
</reference>
<protein>
    <submittedName>
        <fullName evidence="1">Uncharacterized protein</fullName>
    </submittedName>
</protein>
<feature type="non-terminal residue" evidence="1">
    <location>
        <position position="87"/>
    </location>
</feature>
<evidence type="ECO:0000313" key="1">
    <source>
        <dbReference type="EMBL" id="GAH11494.1"/>
    </source>
</evidence>
<organism evidence="1">
    <name type="scientific">marine sediment metagenome</name>
    <dbReference type="NCBI Taxonomy" id="412755"/>
    <lineage>
        <taxon>unclassified sequences</taxon>
        <taxon>metagenomes</taxon>
        <taxon>ecological metagenomes</taxon>
    </lineage>
</organism>
<accession>X1E2V2</accession>
<proteinExistence type="predicted"/>